<dbReference type="Proteomes" id="UP001286313">
    <property type="component" value="Unassembled WGS sequence"/>
</dbReference>
<reference evidence="2" key="1">
    <citation type="submission" date="2023-10" db="EMBL/GenBank/DDBJ databases">
        <title>Genome assemblies of two species of porcelain crab, Petrolisthes cinctipes and Petrolisthes manimaculis (Anomura: Porcellanidae).</title>
        <authorList>
            <person name="Angst P."/>
        </authorList>
    </citation>
    <scope>NUCLEOTIDE SEQUENCE</scope>
    <source>
        <strain evidence="2">PB745_01</strain>
        <tissue evidence="2">Gill</tissue>
    </source>
</reference>
<dbReference type="CDD" id="cd09276">
    <property type="entry name" value="Rnase_HI_RT_non_LTR"/>
    <property type="match status" value="1"/>
</dbReference>
<dbReference type="Pfam" id="PF00075">
    <property type="entry name" value="RNase_H"/>
    <property type="match status" value="1"/>
</dbReference>
<evidence type="ECO:0000313" key="2">
    <source>
        <dbReference type="EMBL" id="KAK3880384.1"/>
    </source>
</evidence>
<dbReference type="PROSITE" id="PS50879">
    <property type="entry name" value="RNASE_H_1"/>
    <property type="match status" value="1"/>
</dbReference>
<dbReference type="AlphaFoldDB" id="A0AAE1FV29"/>
<evidence type="ECO:0000313" key="3">
    <source>
        <dbReference type="Proteomes" id="UP001286313"/>
    </source>
</evidence>
<dbReference type="InterPro" id="IPR036397">
    <property type="entry name" value="RNaseH_sf"/>
</dbReference>
<name>A0AAE1FV29_PETCI</name>
<dbReference type="GO" id="GO:0004523">
    <property type="term" value="F:RNA-DNA hybrid ribonuclease activity"/>
    <property type="evidence" value="ECO:0007669"/>
    <property type="project" value="InterPro"/>
</dbReference>
<dbReference type="SUPFAM" id="SSF53098">
    <property type="entry name" value="Ribonuclease H-like"/>
    <property type="match status" value="1"/>
</dbReference>
<comment type="caution">
    <text evidence="2">The sequence shown here is derived from an EMBL/GenBank/DDBJ whole genome shotgun (WGS) entry which is preliminary data.</text>
</comment>
<dbReference type="InterPro" id="IPR012337">
    <property type="entry name" value="RNaseH-like_sf"/>
</dbReference>
<protein>
    <recommendedName>
        <fullName evidence="1">RNase H type-1 domain-containing protein</fullName>
    </recommendedName>
</protein>
<feature type="domain" description="RNase H type-1" evidence="1">
    <location>
        <begin position="1"/>
        <end position="126"/>
    </location>
</feature>
<dbReference type="Gene3D" id="3.30.420.10">
    <property type="entry name" value="Ribonuclease H-like superfamily/Ribonuclease H"/>
    <property type="match status" value="1"/>
</dbReference>
<gene>
    <name evidence="2" type="ORF">Pcinc_015150</name>
</gene>
<dbReference type="GO" id="GO:0003676">
    <property type="term" value="F:nucleic acid binding"/>
    <property type="evidence" value="ECO:0007669"/>
    <property type="project" value="InterPro"/>
</dbReference>
<dbReference type="InterPro" id="IPR002156">
    <property type="entry name" value="RNaseH_domain"/>
</dbReference>
<organism evidence="2 3">
    <name type="scientific">Petrolisthes cinctipes</name>
    <name type="common">Flat porcelain crab</name>
    <dbReference type="NCBI Taxonomy" id="88211"/>
    <lineage>
        <taxon>Eukaryota</taxon>
        <taxon>Metazoa</taxon>
        <taxon>Ecdysozoa</taxon>
        <taxon>Arthropoda</taxon>
        <taxon>Crustacea</taxon>
        <taxon>Multicrustacea</taxon>
        <taxon>Malacostraca</taxon>
        <taxon>Eumalacostraca</taxon>
        <taxon>Eucarida</taxon>
        <taxon>Decapoda</taxon>
        <taxon>Pleocyemata</taxon>
        <taxon>Anomura</taxon>
        <taxon>Galatheoidea</taxon>
        <taxon>Porcellanidae</taxon>
        <taxon>Petrolisthes</taxon>
    </lineage>
</organism>
<accession>A0AAE1FV29</accession>
<keyword evidence="3" id="KW-1185">Reference proteome</keyword>
<evidence type="ECO:0000259" key="1">
    <source>
        <dbReference type="PROSITE" id="PS50879"/>
    </source>
</evidence>
<proteinExistence type="predicted"/>
<dbReference type="EMBL" id="JAWQEG010001327">
    <property type="protein sequence ID" value="KAK3880384.1"/>
    <property type="molecule type" value="Genomic_DNA"/>
</dbReference>
<sequence length="180" mass="19702">MRFPLGRGGERGGNTGAAFISGEILQTFHLADYSSSYQAELVGILRVLRHTEVQQATTINVFVDSLSTAVPLTGHTKDNRFLLSQIQSSRQTLHRLRKSTSFHWVLGHISIAGNKRSDAAARNAGQGPEVNFAVPPSYGNIKSAVNRTAFVANLDVLHDFRALGSRTADWFITITDLQPL</sequence>